<keyword evidence="2" id="KW-0963">Cytoplasm</keyword>
<dbReference type="Pfam" id="PF01189">
    <property type="entry name" value="Methyltr_RsmB-F"/>
    <property type="match status" value="1"/>
</dbReference>
<dbReference type="PROSITE" id="PS01153">
    <property type="entry name" value="NOL1_NOP2_SUN"/>
    <property type="match status" value="1"/>
</dbReference>
<dbReference type="InterPro" id="IPR031341">
    <property type="entry name" value="Methyltr_RsmF_N"/>
</dbReference>
<dbReference type="OrthoDB" id="9810297at2"/>
<name>A0A4R6V1G5_9GAMM</name>
<sequence>MIAEHYIEYLRTLMPESRVADTCAALATPLRPSLRANTLRAKPAIVKALLNEIGVGSSEIPWWPNAWWWQNKYPEDEFKIGWTVEHQAGALYVQEASSMLPVAALKHVMPNKPKLVLDMCAAPGSKTTQLADWLGNEGLIVANELSSSRLKSLAASLQRCGVINTALSHQDAQAFGAQAPACFDAILLDAPCTGEGTHRKDPNALKTWSLTSVQQTAELQKRLIESAFQALKPGGVLIYSTCTLNQYENHQVCQHLLEAYPEQIKTISLQDLFPGAEKAVTPDGWLWILPQLFDCEGFFVAAFRKQGELLETTHQQQAIRLEKSVRQQAEDLVQQTFGQAIENLEHRLLLKNDQLWLLPENLQQLPNSLRLNRAGVPIIERKGKVWRLCHESTLVFSVESTIPLSRQQASEYLMGRDLELAAESGDESVVSFNDIVLGLAKPVRNRLKNLYPREFVSDRMI</sequence>
<dbReference type="PANTHER" id="PTHR22807">
    <property type="entry name" value="NOP2 YEAST -RELATED NOL1/NOP2/FMU SUN DOMAIN-CONTAINING"/>
    <property type="match status" value="1"/>
</dbReference>
<dbReference type="InterPro" id="IPR029063">
    <property type="entry name" value="SAM-dependent_MTases_sf"/>
</dbReference>
<evidence type="ECO:0000256" key="7">
    <source>
        <dbReference type="PROSITE-ProRule" id="PRU01023"/>
    </source>
</evidence>
<keyword evidence="4 7" id="KW-0808">Transferase</keyword>
<keyword evidence="3 7" id="KW-0489">Methyltransferase</keyword>
<evidence type="ECO:0000256" key="1">
    <source>
        <dbReference type="ARBA" id="ARBA00007494"/>
    </source>
</evidence>
<dbReference type="PROSITE" id="PS51686">
    <property type="entry name" value="SAM_MT_RSMB_NOP"/>
    <property type="match status" value="1"/>
</dbReference>
<feature type="binding site" evidence="7">
    <location>
        <position position="189"/>
    </location>
    <ligand>
        <name>S-adenosyl-L-methionine</name>
        <dbReference type="ChEBI" id="CHEBI:59789"/>
    </ligand>
</feature>
<keyword evidence="5 7" id="KW-0949">S-adenosyl-L-methionine</keyword>
<dbReference type="Gene3D" id="3.40.50.150">
    <property type="entry name" value="Vaccinia Virus protein VP39"/>
    <property type="match status" value="1"/>
</dbReference>
<evidence type="ECO:0000256" key="2">
    <source>
        <dbReference type="ARBA" id="ARBA00022490"/>
    </source>
</evidence>
<dbReference type="SUPFAM" id="SSF53335">
    <property type="entry name" value="S-adenosyl-L-methionine-dependent methyltransferases"/>
    <property type="match status" value="1"/>
</dbReference>
<dbReference type="Pfam" id="PF13636">
    <property type="entry name" value="Methyltranf_PUA"/>
    <property type="match status" value="1"/>
</dbReference>
<dbReference type="InterPro" id="IPR049560">
    <property type="entry name" value="MeTrfase_RsmB-F_NOP2_cat"/>
</dbReference>
<dbReference type="PANTHER" id="PTHR22807:SF30">
    <property type="entry name" value="28S RRNA (CYTOSINE(4447)-C(5))-METHYLTRANSFERASE-RELATED"/>
    <property type="match status" value="1"/>
</dbReference>
<dbReference type="NCBIfam" id="TIGR00446">
    <property type="entry name" value="nop2p"/>
    <property type="match status" value="1"/>
</dbReference>
<dbReference type="Pfam" id="PF17125">
    <property type="entry name" value="Methyltr_RsmF_N"/>
    <property type="match status" value="1"/>
</dbReference>
<evidence type="ECO:0000256" key="4">
    <source>
        <dbReference type="ARBA" id="ARBA00022679"/>
    </source>
</evidence>
<dbReference type="CDD" id="cd02440">
    <property type="entry name" value="AdoMet_MTases"/>
    <property type="match status" value="1"/>
</dbReference>
<dbReference type="RefSeq" id="WP_133588587.1">
    <property type="nucleotide sequence ID" value="NZ_CP037953.1"/>
</dbReference>
<comment type="caution">
    <text evidence="9">The sequence shown here is derived from an EMBL/GenBank/DDBJ whole genome shotgun (WGS) entry which is preliminary data.</text>
</comment>
<evidence type="ECO:0000313" key="10">
    <source>
        <dbReference type="Proteomes" id="UP000295375"/>
    </source>
</evidence>
<evidence type="ECO:0000259" key="8">
    <source>
        <dbReference type="PROSITE" id="PS51686"/>
    </source>
</evidence>
<reference evidence="9 10" key="1">
    <citation type="submission" date="2019-03" db="EMBL/GenBank/DDBJ databases">
        <title>Genomic Encyclopedia of Type Strains, Phase IV (KMG-IV): sequencing the most valuable type-strain genomes for metagenomic binning, comparative biology and taxonomic classification.</title>
        <authorList>
            <person name="Goeker M."/>
        </authorList>
    </citation>
    <scope>NUCLEOTIDE SEQUENCE [LARGE SCALE GENOMIC DNA]</scope>
    <source>
        <strain evidence="9 10">DSM 103792</strain>
    </source>
</reference>
<comment type="similarity">
    <text evidence="1 7">Belongs to the class I-like SAM-binding methyltransferase superfamily. RsmB/NOP family.</text>
</comment>
<dbReference type="Proteomes" id="UP000295375">
    <property type="component" value="Unassembled WGS sequence"/>
</dbReference>
<evidence type="ECO:0000256" key="6">
    <source>
        <dbReference type="ARBA" id="ARBA00022884"/>
    </source>
</evidence>
<dbReference type="Gene3D" id="3.10.450.720">
    <property type="match status" value="1"/>
</dbReference>
<dbReference type="EMBL" id="SNYM01000003">
    <property type="protein sequence ID" value="TDQ49884.1"/>
    <property type="molecule type" value="Genomic_DNA"/>
</dbReference>
<dbReference type="InterPro" id="IPR027391">
    <property type="entry name" value="Nol1_Nop2_Fmu_2"/>
</dbReference>
<dbReference type="InterPro" id="IPR001678">
    <property type="entry name" value="MeTrfase_RsmB-F_NOP2_dom"/>
</dbReference>
<dbReference type="GO" id="GO:0009383">
    <property type="term" value="F:rRNA (cytosine-C5-)-methyltransferase activity"/>
    <property type="evidence" value="ECO:0007669"/>
    <property type="project" value="TreeGrafter"/>
</dbReference>
<feature type="domain" description="SAM-dependent MTase RsmB/NOP-type" evidence="8">
    <location>
        <begin position="22"/>
        <end position="306"/>
    </location>
</feature>
<protein>
    <submittedName>
        <fullName evidence="9">16S rRNA m(5)C-1407 methyltransferase</fullName>
    </submittedName>
</protein>
<feature type="binding site" evidence="7">
    <location>
        <position position="171"/>
    </location>
    <ligand>
        <name>S-adenosyl-L-methionine</name>
        <dbReference type="ChEBI" id="CHEBI:59789"/>
    </ligand>
</feature>
<keyword evidence="10" id="KW-1185">Reference proteome</keyword>
<proteinExistence type="inferred from homology"/>
<dbReference type="InterPro" id="IPR011023">
    <property type="entry name" value="Nop2p"/>
</dbReference>
<feature type="active site" description="Nucleophile" evidence="7">
    <location>
        <position position="242"/>
    </location>
</feature>
<dbReference type="InterPro" id="IPR018314">
    <property type="entry name" value="RsmB/NOL1/NOP2-like_CS"/>
</dbReference>
<accession>A0A4R6V1G5</accession>
<dbReference type="PRINTS" id="PR02008">
    <property type="entry name" value="RCMTFAMILY"/>
</dbReference>
<evidence type="ECO:0000256" key="5">
    <source>
        <dbReference type="ARBA" id="ARBA00022691"/>
    </source>
</evidence>
<organism evidence="9 10">
    <name type="scientific">Permianibacter aggregans</name>
    <dbReference type="NCBI Taxonomy" id="1510150"/>
    <lineage>
        <taxon>Bacteria</taxon>
        <taxon>Pseudomonadati</taxon>
        <taxon>Pseudomonadota</taxon>
        <taxon>Gammaproteobacteria</taxon>
        <taxon>Pseudomonadales</taxon>
        <taxon>Pseudomonadaceae</taxon>
        <taxon>Permianibacter</taxon>
    </lineage>
</organism>
<dbReference type="GO" id="GO:0003723">
    <property type="term" value="F:RNA binding"/>
    <property type="evidence" value="ECO:0007669"/>
    <property type="project" value="UniProtKB-UniRule"/>
</dbReference>
<feature type="binding site" evidence="7">
    <location>
        <position position="144"/>
    </location>
    <ligand>
        <name>S-adenosyl-L-methionine</name>
        <dbReference type="ChEBI" id="CHEBI:59789"/>
    </ligand>
</feature>
<gene>
    <name evidence="9" type="ORF">EV696_103257</name>
</gene>
<dbReference type="GO" id="GO:0070475">
    <property type="term" value="P:rRNA base methylation"/>
    <property type="evidence" value="ECO:0007669"/>
    <property type="project" value="TreeGrafter"/>
</dbReference>
<dbReference type="AlphaFoldDB" id="A0A4R6V1G5"/>
<keyword evidence="6 7" id="KW-0694">RNA-binding</keyword>
<feature type="binding site" evidence="7">
    <location>
        <begin position="120"/>
        <end position="126"/>
    </location>
    <ligand>
        <name>S-adenosyl-L-methionine</name>
        <dbReference type="ChEBI" id="CHEBI:59789"/>
    </ligand>
</feature>
<dbReference type="InterPro" id="IPR023267">
    <property type="entry name" value="RCMT"/>
</dbReference>
<evidence type="ECO:0000313" key="9">
    <source>
        <dbReference type="EMBL" id="TDQ49884.1"/>
    </source>
</evidence>
<evidence type="ECO:0000256" key="3">
    <source>
        <dbReference type="ARBA" id="ARBA00022603"/>
    </source>
</evidence>